<dbReference type="AlphaFoldDB" id="A0A7C1SMW3"/>
<evidence type="ECO:0000313" key="2">
    <source>
        <dbReference type="EMBL" id="HEB13517.1"/>
    </source>
</evidence>
<dbReference type="EMBL" id="DRHL01000046">
    <property type="protein sequence ID" value="HEB13517.1"/>
    <property type="molecule type" value="Genomic_DNA"/>
</dbReference>
<gene>
    <name evidence="2" type="ORF">ENI13_00890</name>
</gene>
<keyword evidence="1" id="KW-0175">Coiled coil</keyword>
<evidence type="ECO:0000256" key="1">
    <source>
        <dbReference type="SAM" id="Coils"/>
    </source>
</evidence>
<organism evidence="2">
    <name type="scientific">candidate division CPR3 bacterium</name>
    <dbReference type="NCBI Taxonomy" id="2268181"/>
    <lineage>
        <taxon>Bacteria</taxon>
        <taxon>Bacteria division CPR3</taxon>
    </lineage>
</organism>
<proteinExistence type="predicted"/>
<protein>
    <submittedName>
        <fullName evidence="2">Uncharacterized protein</fullName>
    </submittedName>
</protein>
<name>A0A7C1SMW3_UNCC3</name>
<comment type="caution">
    <text evidence="2">The sequence shown here is derived from an EMBL/GenBank/DDBJ whole genome shotgun (WGS) entry which is preliminary data.</text>
</comment>
<reference evidence="2" key="1">
    <citation type="journal article" date="2020" name="mSystems">
        <title>Genome- and Community-Level Interaction Insights into Carbon Utilization and Element Cycling Functions of Hydrothermarchaeota in Hydrothermal Sediment.</title>
        <authorList>
            <person name="Zhou Z."/>
            <person name="Liu Y."/>
            <person name="Xu W."/>
            <person name="Pan J."/>
            <person name="Luo Z.H."/>
            <person name="Li M."/>
        </authorList>
    </citation>
    <scope>NUCLEOTIDE SEQUENCE [LARGE SCALE GENOMIC DNA]</scope>
    <source>
        <strain evidence="2">HyVt-369</strain>
    </source>
</reference>
<dbReference type="Proteomes" id="UP000885695">
    <property type="component" value="Unassembled WGS sequence"/>
</dbReference>
<feature type="coiled-coil region" evidence="1">
    <location>
        <begin position="21"/>
        <end position="55"/>
    </location>
</feature>
<sequence length="127" mass="14663">MTVICETCHQPNQGGEGIEHHKECDEREDGIKNELEEAREELEDLKGEVEDAAHYVKLERDFLVKLIGIENIHVLKDKLENYKPEYENIGEWGGIVEVVSEIINNIDIEGYLVSKLDVDEIRIEQMD</sequence>
<accession>A0A7C1SMW3</accession>